<dbReference type="Proteomes" id="UP001054902">
    <property type="component" value="Unassembled WGS sequence"/>
</dbReference>
<evidence type="ECO:0000313" key="2">
    <source>
        <dbReference type="EMBL" id="GFH60694.1"/>
    </source>
</evidence>
<dbReference type="EMBL" id="BLLK01000069">
    <property type="protein sequence ID" value="GFH60694.1"/>
    <property type="molecule type" value="Genomic_DNA"/>
</dbReference>
<feature type="compositionally biased region" description="Polar residues" evidence="1">
    <location>
        <begin position="1"/>
        <end position="10"/>
    </location>
</feature>
<evidence type="ECO:0000256" key="1">
    <source>
        <dbReference type="SAM" id="MobiDB-lite"/>
    </source>
</evidence>
<reference evidence="2 3" key="1">
    <citation type="journal article" date="2021" name="Sci. Rep.">
        <title>The genome of the diatom Chaetoceros tenuissimus carries an ancient integrated fragment of an extant virus.</title>
        <authorList>
            <person name="Hongo Y."/>
            <person name="Kimura K."/>
            <person name="Takaki Y."/>
            <person name="Yoshida Y."/>
            <person name="Baba S."/>
            <person name="Kobayashi G."/>
            <person name="Nagasaki K."/>
            <person name="Hano T."/>
            <person name="Tomaru Y."/>
        </authorList>
    </citation>
    <scope>NUCLEOTIDE SEQUENCE [LARGE SCALE GENOMIC DNA]</scope>
    <source>
        <strain evidence="2 3">NIES-3715</strain>
    </source>
</reference>
<evidence type="ECO:0000313" key="3">
    <source>
        <dbReference type="Proteomes" id="UP001054902"/>
    </source>
</evidence>
<accession>A0AAD3HEZ4</accession>
<feature type="region of interest" description="Disordered" evidence="1">
    <location>
        <begin position="1"/>
        <end position="20"/>
    </location>
</feature>
<dbReference type="AlphaFoldDB" id="A0AAD3HEZ4"/>
<proteinExistence type="predicted"/>
<comment type="caution">
    <text evidence="2">The sequence shown here is derived from an EMBL/GenBank/DDBJ whole genome shotgun (WGS) entry which is preliminary data.</text>
</comment>
<feature type="region of interest" description="Disordered" evidence="1">
    <location>
        <begin position="36"/>
        <end position="75"/>
    </location>
</feature>
<organism evidence="2 3">
    <name type="scientific">Chaetoceros tenuissimus</name>
    <dbReference type="NCBI Taxonomy" id="426638"/>
    <lineage>
        <taxon>Eukaryota</taxon>
        <taxon>Sar</taxon>
        <taxon>Stramenopiles</taxon>
        <taxon>Ochrophyta</taxon>
        <taxon>Bacillariophyta</taxon>
        <taxon>Coscinodiscophyceae</taxon>
        <taxon>Chaetocerotophycidae</taxon>
        <taxon>Chaetocerotales</taxon>
        <taxon>Chaetocerotaceae</taxon>
        <taxon>Chaetoceros</taxon>
    </lineage>
</organism>
<name>A0AAD3HEZ4_9STRA</name>
<feature type="compositionally biased region" description="Low complexity" evidence="1">
    <location>
        <begin position="62"/>
        <end position="71"/>
    </location>
</feature>
<sequence>MPNIVPMSSNLDEDPMSSELRKQFRSVQAMHQNHILSQQKLKDGSVDNETDEESFSDHPDLHLSSSSSSSPNLGCMQNQSLIDMAFSTSISAQTDTNIIGKKTAKPSQCNDSGLSLSHLATAPVDSNGESRSVAYCE</sequence>
<protein>
    <submittedName>
        <fullName evidence="2">Uncharacterized protein</fullName>
    </submittedName>
</protein>
<gene>
    <name evidence="2" type="ORF">CTEN210_17170</name>
</gene>
<keyword evidence="3" id="KW-1185">Reference proteome</keyword>